<dbReference type="KEGG" id="rbc:BN938_2606"/>
<proteinExistence type="predicted"/>
<name>A0A060RAK7_9BACT</name>
<keyword evidence="2" id="KW-1185">Reference proteome</keyword>
<organism evidence="1 2">
    <name type="scientific">Mucinivorans hirudinis</name>
    <dbReference type="NCBI Taxonomy" id="1433126"/>
    <lineage>
        <taxon>Bacteria</taxon>
        <taxon>Pseudomonadati</taxon>
        <taxon>Bacteroidota</taxon>
        <taxon>Bacteroidia</taxon>
        <taxon>Bacteroidales</taxon>
        <taxon>Rikenellaceae</taxon>
        <taxon>Mucinivorans</taxon>
    </lineage>
</organism>
<reference evidence="1 2" key="1">
    <citation type="journal article" date="2015" name="Genome Announc.">
        <title>Complete Genome Sequence of the Novel Leech Symbiont Mucinivorans hirudinis M3T.</title>
        <authorList>
            <person name="Nelson M.C."/>
            <person name="Bomar L."/>
            <person name="Graf J."/>
        </authorList>
    </citation>
    <scope>NUCLEOTIDE SEQUENCE [LARGE SCALE GENOMIC DNA]</scope>
    <source>
        <strain evidence="2">M3</strain>
    </source>
</reference>
<dbReference type="AlphaFoldDB" id="A0A060RAK7"/>
<gene>
    <name evidence="1" type="ORF">BN938_2606</name>
</gene>
<protein>
    <recommendedName>
        <fullName evidence="3">Mobile element protein</fullName>
    </recommendedName>
</protein>
<dbReference type="HOGENOM" id="CLU_2523906_0_0_10"/>
<dbReference type="STRING" id="1433126.BN938_2606"/>
<dbReference type="Proteomes" id="UP000027616">
    <property type="component" value="Chromosome I"/>
</dbReference>
<evidence type="ECO:0000313" key="1">
    <source>
        <dbReference type="EMBL" id="CDN32676.1"/>
    </source>
</evidence>
<evidence type="ECO:0000313" key="2">
    <source>
        <dbReference type="Proteomes" id="UP000027616"/>
    </source>
</evidence>
<accession>A0A060RAK7</accession>
<evidence type="ECO:0008006" key="3">
    <source>
        <dbReference type="Google" id="ProtNLM"/>
    </source>
</evidence>
<sequence length="84" mass="9476">MAEFTGLNQGTINNIYNKLRERIAELCEAESPFTNGEVELDESYFGARRVRGTGEEEPKARYLFSGCSNVVTKDIPRLSKLLCK</sequence>
<dbReference type="EMBL" id="HG934468">
    <property type="protein sequence ID" value="CDN32676.1"/>
    <property type="molecule type" value="Genomic_DNA"/>
</dbReference>